<evidence type="ECO:0000313" key="8">
    <source>
        <dbReference type="Proteomes" id="UP000770661"/>
    </source>
</evidence>
<evidence type="ECO:0000256" key="4">
    <source>
        <dbReference type="ARBA" id="ARBA00022989"/>
    </source>
</evidence>
<evidence type="ECO:0000256" key="2">
    <source>
        <dbReference type="ARBA" id="ARBA00022692"/>
    </source>
</evidence>
<evidence type="ECO:0000256" key="5">
    <source>
        <dbReference type="ARBA" id="ARBA00023136"/>
    </source>
</evidence>
<dbReference type="GO" id="GO:0007009">
    <property type="term" value="P:plasma membrane organization"/>
    <property type="evidence" value="ECO:0007669"/>
    <property type="project" value="TreeGrafter"/>
</dbReference>
<dbReference type="InterPro" id="IPR037721">
    <property type="entry name" value="Ferlin"/>
</dbReference>
<gene>
    <name evidence="7" type="primary">MYOF</name>
    <name evidence="7" type="ORF">GWK47_005948</name>
</gene>
<dbReference type="InterPro" id="IPR012561">
    <property type="entry name" value="Ferlin_B-domain"/>
</dbReference>
<organism evidence="7 8">
    <name type="scientific">Chionoecetes opilio</name>
    <name type="common">Atlantic snow crab</name>
    <name type="synonym">Cancer opilio</name>
    <dbReference type="NCBI Taxonomy" id="41210"/>
    <lineage>
        <taxon>Eukaryota</taxon>
        <taxon>Metazoa</taxon>
        <taxon>Ecdysozoa</taxon>
        <taxon>Arthropoda</taxon>
        <taxon>Crustacea</taxon>
        <taxon>Multicrustacea</taxon>
        <taxon>Malacostraca</taxon>
        <taxon>Eumalacostraca</taxon>
        <taxon>Eucarida</taxon>
        <taxon>Decapoda</taxon>
        <taxon>Pleocyemata</taxon>
        <taxon>Brachyura</taxon>
        <taxon>Eubrachyura</taxon>
        <taxon>Majoidea</taxon>
        <taxon>Majidae</taxon>
        <taxon>Chionoecetes</taxon>
    </lineage>
</organism>
<keyword evidence="4" id="KW-1133">Transmembrane helix</keyword>
<evidence type="ECO:0000256" key="3">
    <source>
        <dbReference type="ARBA" id="ARBA00022737"/>
    </source>
</evidence>
<evidence type="ECO:0000313" key="7">
    <source>
        <dbReference type="EMBL" id="KAG0722542.1"/>
    </source>
</evidence>
<proteinExistence type="predicted"/>
<sequence length="230" mass="26061">MVENNCSTILGTQHKTLRHRTPADPPCLPRYYFLPWSDQEPFVTVHCDFEDVTHRLHCVNHIISIINILKKDLDVLRSHLRGNLEKEANEAVSGAIANLVEACSLELPEVDPVRHTETSLDTHLRGRRRRELDSVREAVQGMDVADPQHVVEELESVLGQLELLAEEPQSSIPDVFLWLMSGTRRMAYVRIPAHSILHAHQPTAQGMLSGKFNTYTLTNPGEHEVTFINL</sequence>
<keyword evidence="8" id="KW-1185">Reference proteome</keyword>
<comment type="caution">
    <text evidence="7">The sequence shown here is derived from an EMBL/GenBank/DDBJ whole genome shotgun (WGS) entry which is preliminary data.</text>
</comment>
<keyword evidence="3" id="KW-0677">Repeat</keyword>
<comment type="subcellular location">
    <subcellularLocation>
        <location evidence="1">Membrane</location>
    </subcellularLocation>
</comment>
<evidence type="ECO:0000259" key="6">
    <source>
        <dbReference type="SMART" id="SM01201"/>
    </source>
</evidence>
<dbReference type="Proteomes" id="UP000770661">
    <property type="component" value="Unassembled WGS sequence"/>
</dbReference>
<reference evidence="7" key="1">
    <citation type="submission" date="2020-07" db="EMBL/GenBank/DDBJ databases">
        <title>The High-quality genome of the commercially important snow crab, Chionoecetes opilio.</title>
        <authorList>
            <person name="Jeong J.-H."/>
            <person name="Ryu S."/>
        </authorList>
    </citation>
    <scope>NUCLEOTIDE SEQUENCE</scope>
    <source>
        <strain evidence="7">MADBK_172401_WGS</strain>
        <tissue evidence="7">Digestive gland</tissue>
    </source>
</reference>
<accession>A0A8J4Y8G8</accession>
<dbReference type="PANTHER" id="PTHR12546">
    <property type="entry name" value="FER-1-LIKE"/>
    <property type="match status" value="1"/>
</dbReference>
<dbReference type="EMBL" id="JACEEZ010009403">
    <property type="protein sequence ID" value="KAG0722542.1"/>
    <property type="molecule type" value="Genomic_DNA"/>
</dbReference>
<dbReference type="Pfam" id="PF08150">
    <property type="entry name" value="FerB"/>
    <property type="match status" value="1"/>
</dbReference>
<dbReference type="OrthoDB" id="10059618at2759"/>
<evidence type="ECO:0000256" key="1">
    <source>
        <dbReference type="ARBA" id="ARBA00004370"/>
    </source>
</evidence>
<dbReference type="GO" id="GO:0061025">
    <property type="term" value="P:membrane fusion"/>
    <property type="evidence" value="ECO:0007669"/>
    <property type="project" value="TreeGrafter"/>
</dbReference>
<dbReference type="SMART" id="SM01201">
    <property type="entry name" value="FerB"/>
    <property type="match status" value="1"/>
</dbReference>
<keyword evidence="5" id="KW-0472">Membrane</keyword>
<name>A0A8J4Y8G8_CHIOP</name>
<keyword evidence="2" id="KW-0812">Transmembrane</keyword>
<feature type="domain" description="Ferlin B-domain" evidence="6">
    <location>
        <begin position="168"/>
        <end position="224"/>
    </location>
</feature>
<dbReference type="PANTHER" id="PTHR12546:SF33">
    <property type="entry name" value="SPERM VESICLE FUSION PROTEIN FER-1"/>
    <property type="match status" value="1"/>
</dbReference>
<protein>
    <submittedName>
        <fullName evidence="7">Myoferlin</fullName>
    </submittedName>
</protein>
<dbReference type="GO" id="GO:0016020">
    <property type="term" value="C:membrane"/>
    <property type="evidence" value="ECO:0007669"/>
    <property type="project" value="UniProtKB-SubCell"/>
</dbReference>
<dbReference type="AlphaFoldDB" id="A0A8J4Y8G8"/>